<feature type="transmembrane region" description="Helical" evidence="3">
    <location>
        <begin position="273"/>
        <end position="291"/>
    </location>
</feature>
<dbReference type="SMART" id="SM00360">
    <property type="entry name" value="RRM"/>
    <property type="match status" value="1"/>
</dbReference>
<protein>
    <submittedName>
        <fullName evidence="6">RNA recognition motif family protein</fullName>
    </submittedName>
</protein>
<feature type="transmembrane region" description="Helical" evidence="3">
    <location>
        <begin position="766"/>
        <end position="787"/>
    </location>
</feature>
<dbReference type="PROSITE" id="PS50961">
    <property type="entry name" value="HTH_LA"/>
    <property type="match status" value="1"/>
</dbReference>
<dbReference type="InterPro" id="IPR035979">
    <property type="entry name" value="RBD_domain_sf"/>
</dbReference>
<sequence length="1731" mass="202160">MSHLLITYFENLNPSLCNIKYLCDNIVQGNLDCGNKSVESINFRAKYGISSFKGLMANTTNENFLQVKDSEKKSENIELLSEMLNAANKAKQIAGSSSNKFLGLEIQCLNSLRFIENGLISTVHLIFYPVRFGFFGYIFFNNNWNTFLFVNKVIELLIFTTIFECLKIKLLSIPEQKSLILNISNYFDNLKTLLLLSNHREVFINTQRKIIGFTKGLLSYLLVIFQSICTIYLVFKIVRFFDENSHKFGLSQIYIFNYWFAIYLLYSARHINSFVYFIIHFRHSITLFQLTSDNGLNISFIPQNISYFDKNQISEPLIDFKDSDNEFKLKNNYDTISKKYPIIHNIDDDLDNRFQMNYSISEKVSDKINFKSNGTNFGNKNYAILENDHEFNFQIPNTLFNRTIISYKNLSISYENKFKKQIQNSSNKFKFLLNLIGKRIGRTNCSLSDHYNNHMDIVDKELMEHRFYLSNINLSIKMNEIIIIFGSDDKVKELLTKFVSGFPGIQSNEQLKSHSTNLLNYDVFLMNRNMLEFVSNFFEHQNSEFIMEPFDFILSGKPFNKHIFEIIYDSFLSQYFTKIEPSHENTEIIKNYIYPKVESIQQFVEAKIFLQLSQFFYNILTTLDNYSSAIVIIDGIFELLLPETYIKLIEKILPNNSIFSEFNISFIISTNSDLFPHLSYLYQNNSYVKLAMINTGGLYFTKDNYLKVEIKNKFVENLPSIDNTINEIFNINSKNNNNCPCSTSISSISRLFFRRFEIGNFYSSKYLIFVFFIALFSFALKLTVFSCQNLTMNHKNVNIYNFFVLETLSFYNLYSLVITSRNSYSNGLSSMLIGYGVISLLALDNCNTFFSESNFLKNNETVFNKRQIDNFKEIPEFLRDIPEKNYSSSHFIQFNGKQILRTRSLFYKDHFLNSKTINIPGIKPTGFKNALISSKKIRNTLKWKSKKESNIKLLQKYEQFTMEKNHKFKFDKNTMLILAMFFFINIVSKVLINILIFGISLNNLDSMSYNCFHEFLKIILSSDDPISVINDIEIRKNRYCLYLFKEIYNKRSKVTIHYLTLIHFLNLILFFGISNNLHYTIGIRTLMNKNLLIITILLPILYNIISFSNINIKKTKYSNLGCNSFDYYYYLNKSNSLPWFKHQSLKLLKLKQENLKEFSSFKMNLLLNSLILSISVSFLYFLFNYKKNENNQQLTIDLITLLPIIFFLIQSIHFHIAKGSKTNKSHKLNLHSYIRWLKISMQKAYYFPIYINKSVSSTSPKTNISFSSKNRNSILFEDGYELSTPISGDSLKIDPIISISSTKVNLSSNTVLILINPLIFLDNSLTFGYGKSPLFPIKQLKTAKINNFDRIAVVSNHNLISSYWTINMVLDPKDMYKNDNNTLLDTLKSLDIFPNVLDSFDKNVILNMPIREYLEFFNSQVIVGEGSAKSDTKIANFGLDVRSEDLHKLEQHKSKADERLQCDTIYIKKLLLFGHFALYSMYYRELILHLDYNMDLNVWISLVKQFFDNEKSLINNIIIISTEADLPNIIETETRLYSEGNDSNIRHDKYFRSKLKEYKYLDNFGIPISLISTFNKMIELNASVQDIINSLSSSKVVFVNIETLTIHRFKPINIDLCTVIPRDKMLFIKRIPTKWNHNNVKSLLGRFGKVSVVKLPKISKSNTRRHYGFVEMETAQQATNAIENYKEVFPFSKIMVLPWSEWISTKNVFKEKSKKKIKFPTTAKKQNGHSH</sequence>
<accession>A0A2P4YWC5</accession>
<dbReference type="InterPro" id="IPR036390">
    <property type="entry name" value="WH_DNA-bd_sf"/>
</dbReference>
<feature type="transmembrane region" description="Helical" evidence="3">
    <location>
        <begin position="799"/>
        <end position="818"/>
    </location>
</feature>
<dbReference type="VEuPathDB" id="CryptoDB:CmeUKMEL1_00860"/>
<evidence type="ECO:0000256" key="2">
    <source>
        <dbReference type="PROSITE-ProRule" id="PRU00332"/>
    </source>
</evidence>
<dbReference type="InterPro" id="IPR036388">
    <property type="entry name" value="WH-like_DNA-bd_sf"/>
</dbReference>
<dbReference type="InterPro" id="IPR000504">
    <property type="entry name" value="RRM_dom"/>
</dbReference>
<dbReference type="SUPFAM" id="SSF54928">
    <property type="entry name" value="RNA-binding domain, RBD"/>
    <property type="match status" value="1"/>
</dbReference>
<evidence type="ECO:0000259" key="5">
    <source>
        <dbReference type="PROSITE" id="PS50961"/>
    </source>
</evidence>
<dbReference type="OrthoDB" id="340227at2759"/>
<dbReference type="Gene3D" id="1.10.10.10">
    <property type="entry name" value="Winged helix-like DNA-binding domain superfamily/Winged helix DNA-binding domain"/>
    <property type="match status" value="1"/>
</dbReference>
<keyword evidence="3" id="KW-0472">Membrane</keyword>
<feature type="domain" description="HTH La-type RNA-binding" evidence="5">
    <location>
        <begin position="1522"/>
        <end position="1616"/>
    </location>
</feature>
<organism evidence="6 7">
    <name type="scientific">Cryptosporidium meleagridis</name>
    <dbReference type="NCBI Taxonomy" id="93969"/>
    <lineage>
        <taxon>Eukaryota</taxon>
        <taxon>Sar</taxon>
        <taxon>Alveolata</taxon>
        <taxon>Apicomplexa</taxon>
        <taxon>Conoidasida</taxon>
        <taxon>Coccidia</taxon>
        <taxon>Eucoccidiorida</taxon>
        <taxon>Eimeriorina</taxon>
        <taxon>Cryptosporidiidae</taxon>
        <taxon>Cryptosporidium</taxon>
    </lineage>
</organism>
<feature type="transmembrane region" description="Helical" evidence="3">
    <location>
        <begin position="1056"/>
        <end position="1079"/>
    </location>
</feature>
<gene>
    <name evidence="6" type="ORF">CmeUKMEL1_00860</name>
</gene>
<dbReference type="SUPFAM" id="SSF46785">
    <property type="entry name" value="Winged helix' DNA-binding domain"/>
    <property type="match status" value="1"/>
</dbReference>
<feature type="transmembrane region" description="Helical" evidence="3">
    <location>
        <begin position="824"/>
        <end position="843"/>
    </location>
</feature>
<proteinExistence type="predicted"/>
<feature type="transmembrane region" description="Helical" evidence="3">
    <location>
        <begin position="119"/>
        <end position="140"/>
    </location>
</feature>
<keyword evidence="7" id="KW-1185">Reference proteome</keyword>
<feature type="transmembrane region" description="Helical" evidence="3">
    <location>
        <begin position="217"/>
        <end position="235"/>
    </location>
</feature>
<keyword evidence="3" id="KW-0812">Transmembrane</keyword>
<dbReference type="Pfam" id="PF00076">
    <property type="entry name" value="RRM_1"/>
    <property type="match status" value="1"/>
</dbReference>
<dbReference type="Gene3D" id="3.30.70.330">
    <property type="match status" value="1"/>
</dbReference>
<reference evidence="6 7" key="1">
    <citation type="submission" date="2014-04" db="EMBL/GenBank/DDBJ databases">
        <title>Comparative Genomics of Cryptosporidium Species.</title>
        <authorList>
            <person name="Silva J.C."/>
            <person name="Su Q."/>
            <person name="Chalmers R."/>
            <person name="Chibucos M.C."/>
            <person name="Elwin K."/>
            <person name="Godinez A."/>
            <person name="Guo F."/>
            <person name="Huynh K."/>
            <person name="Orvis J."/>
            <person name="Ott S."/>
            <person name="Sadzewicz L."/>
            <person name="Sengamalay N."/>
            <person name="Shetty A."/>
            <person name="Sun M."/>
            <person name="Tallon L."/>
            <person name="Xiao L."/>
            <person name="Zhang H."/>
            <person name="Fraser C.M."/>
            <person name="Zhu G."/>
            <person name="Kissinger J."/>
            <person name="Widmer G."/>
        </authorList>
    </citation>
    <scope>NUCLEOTIDE SEQUENCE [LARGE SCALE GENOMIC DNA]</scope>
    <source>
        <strain evidence="6 7">UKMEL1</strain>
    </source>
</reference>
<dbReference type="PROSITE" id="PS50102">
    <property type="entry name" value="RRM"/>
    <property type="match status" value="1"/>
</dbReference>
<feature type="transmembrane region" description="Helical" evidence="3">
    <location>
        <begin position="1165"/>
        <end position="1183"/>
    </location>
</feature>
<evidence type="ECO:0000256" key="1">
    <source>
        <dbReference type="ARBA" id="ARBA00022884"/>
    </source>
</evidence>
<keyword evidence="1 2" id="KW-0694">RNA-binding</keyword>
<dbReference type="GO" id="GO:0003723">
    <property type="term" value="F:RNA binding"/>
    <property type="evidence" value="ECO:0007669"/>
    <property type="project" value="UniProtKB-UniRule"/>
</dbReference>
<comment type="caution">
    <text evidence="6">The sequence shown here is derived from an EMBL/GenBank/DDBJ whole genome shotgun (WGS) entry which is preliminary data.</text>
</comment>
<feature type="transmembrane region" description="Helical" evidence="3">
    <location>
        <begin position="247"/>
        <end position="266"/>
    </location>
</feature>
<evidence type="ECO:0000256" key="3">
    <source>
        <dbReference type="SAM" id="Phobius"/>
    </source>
</evidence>
<feature type="transmembrane region" description="Helical" evidence="3">
    <location>
        <begin position="976"/>
        <end position="999"/>
    </location>
</feature>
<feature type="domain" description="RRM" evidence="4">
    <location>
        <begin position="1624"/>
        <end position="1702"/>
    </location>
</feature>
<dbReference type="InterPro" id="IPR012677">
    <property type="entry name" value="Nucleotide-bd_a/b_plait_sf"/>
</dbReference>
<evidence type="ECO:0000313" key="6">
    <source>
        <dbReference type="EMBL" id="POM82131.1"/>
    </source>
</evidence>
<feature type="transmembrane region" description="Helical" evidence="3">
    <location>
        <begin position="1091"/>
        <end position="1110"/>
    </location>
</feature>
<keyword evidence="3" id="KW-1133">Transmembrane helix</keyword>
<dbReference type="InterPro" id="IPR006630">
    <property type="entry name" value="La_HTH"/>
</dbReference>
<feature type="transmembrane region" description="Helical" evidence="3">
    <location>
        <begin position="1195"/>
        <end position="1216"/>
    </location>
</feature>
<dbReference type="EMBL" id="JIBK01000002">
    <property type="protein sequence ID" value="POM82131.1"/>
    <property type="molecule type" value="Genomic_DNA"/>
</dbReference>
<dbReference type="Proteomes" id="UP000236928">
    <property type="component" value="Unassembled WGS sequence"/>
</dbReference>
<evidence type="ECO:0000313" key="7">
    <source>
        <dbReference type="Proteomes" id="UP000236928"/>
    </source>
</evidence>
<evidence type="ECO:0000259" key="4">
    <source>
        <dbReference type="PROSITE" id="PS50102"/>
    </source>
</evidence>
<name>A0A2P4YWC5_9CRYT</name>